<dbReference type="EMBL" id="WHZY01000001">
    <property type="protein sequence ID" value="NEG77627.1"/>
    <property type="molecule type" value="Genomic_DNA"/>
</dbReference>
<comment type="caution">
    <text evidence="1">The sequence shown here is derived from an EMBL/GenBank/DDBJ whole genome shotgun (WGS) entry which is preliminary data.</text>
</comment>
<dbReference type="Proteomes" id="UP000469763">
    <property type="component" value="Unassembled WGS sequence"/>
</dbReference>
<evidence type="ECO:0000313" key="2">
    <source>
        <dbReference type="Proteomes" id="UP000469763"/>
    </source>
</evidence>
<accession>A0A7K3TEV8</accession>
<dbReference type="AlphaFoldDB" id="A0A7K3TEV8"/>
<protein>
    <submittedName>
        <fullName evidence="1">Uncharacterized protein</fullName>
    </submittedName>
</protein>
<evidence type="ECO:0000313" key="1">
    <source>
        <dbReference type="EMBL" id="NEG77627.1"/>
    </source>
</evidence>
<sequence>MNTTIDPQNCQCHFLAPKTHDEVRRLLRESRERLDRAQIASDSARTLHWEGAAGEYYRETLRVLYYDAMRAGLSLDVVRQLAWR</sequence>
<organism evidence="1 2">
    <name type="scientific">Bifidobacterium avesanii</name>
    <dbReference type="NCBI Taxonomy" id="1798157"/>
    <lineage>
        <taxon>Bacteria</taxon>
        <taxon>Bacillati</taxon>
        <taxon>Actinomycetota</taxon>
        <taxon>Actinomycetes</taxon>
        <taxon>Bifidobacteriales</taxon>
        <taxon>Bifidobacteriaceae</taxon>
        <taxon>Bifidobacterium</taxon>
    </lineage>
</organism>
<dbReference type="RefSeq" id="WP_152349546.1">
    <property type="nucleotide sequence ID" value="NZ_WBSN01000001.1"/>
</dbReference>
<name>A0A7K3TEV8_9BIFI</name>
<gene>
    <name evidence="1" type="ORF">GFD22_01225</name>
</gene>
<reference evidence="1 2" key="1">
    <citation type="submission" date="2019-10" db="EMBL/GenBank/DDBJ databases">
        <title>Bifidobacterium from non-human primates.</title>
        <authorList>
            <person name="Modesto M."/>
        </authorList>
    </citation>
    <scope>NUCLEOTIDE SEQUENCE [LARGE SCALE GENOMIC DNA]</scope>
    <source>
        <strain evidence="1 2">TREC</strain>
    </source>
</reference>
<dbReference type="OrthoDB" id="10007249at2"/>
<proteinExistence type="predicted"/>
<keyword evidence="2" id="KW-1185">Reference proteome</keyword>